<protein>
    <submittedName>
        <fullName evidence="1">Uncharacterized protein</fullName>
    </submittedName>
</protein>
<evidence type="ECO:0000313" key="1">
    <source>
        <dbReference type="EMBL" id="GMR41215.1"/>
    </source>
</evidence>
<keyword evidence="2" id="KW-1185">Reference proteome</keyword>
<feature type="non-terminal residue" evidence="1">
    <location>
        <position position="1"/>
    </location>
</feature>
<dbReference type="Proteomes" id="UP001328107">
    <property type="component" value="Unassembled WGS sequence"/>
</dbReference>
<name>A0AAN4ZP53_9BILA</name>
<accession>A0AAN4ZP53</accession>
<feature type="non-terminal residue" evidence="1">
    <location>
        <position position="315"/>
    </location>
</feature>
<organism evidence="1 2">
    <name type="scientific">Pristionchus mayeri</name>
    <dbReference type="NCBI Taxonomy" id="1317129"/>
    <lineage>
        <taxon>Eukaryota</taxon>
        <taxon>Metazoa</taxon>
        <taxon>Ecdysozoa</taxon>
        <taxon>Nematoda</taxon>
        <taxon>Chromadorea</taxon>
        <taxon>Rhabditida</taxon>
        <taxon>Rhabditina</taxon>
        <taxon>Diplogasteromorpha</taxon>
        <taxon>Diplogasteroidea</taxon>
        <taxon>Neodiplogasteridae</taxon>
        <taxon>Pristionchus</taxon>
    </lineage>
</organism>
<comment type="caution">
    <text evidence="1">The sequence shown here is derived from an EMBL/GenBank/DDBJ whole genome shotgun (WGS) entry which is preliminary data.</text>
</comment>
<dbReference type="AlphaFoldDB" id="A0AAN4ZP53"/>
<evidence type="ECO:0000313" key="2">
    <source>
        <dbReference type="Proteomes" id="UP001328107"/>
    </source>
</evidence>
<gene>
    <name evidence="1" type="ORF">PMAYCL1PPCAC_11410</name>
</gene>
<sequence length="315" mass="35882">RFAPLYQVVSQLRTDPEDHEEHRNLIKDIIRGSMIVEWPRSVVGLYNNEDDEALEVDQAPLIHRARTTVKCRTDHPTMRVKMYAFTAAAEQQRGNGGPELVEAFFRCSLTKAQSGVVGENCDARKPPIAGRMIMNQRHHSAGPNAAQFTGLVVLCKKASRFSQCMNVVFRSELCARAGEMIRSSSFKYEKGVLCATFPEMGVTLNSKERRQLDTRYALLNEVYIKIGEGLMFQAFQSLPFLISTRPDQTESMLNSIIWSRMVDKEHYDGSEQQINVPYGLLKEVARNFVKHLNTQARPLTIRELLHFQAMTFLPK</sequence>
<proteinExistence type="predicted"/>
<dbReference type="EMBL" id="BTRK01000003">
    <property type="protein sequence ID" value="GMR41215.1"/>
    <property type="molecule type" value="Genomic_DNA"/>
</dbReference>
<reference evidence="2" key="1">
    <citation type="submission" date="2022-10" db="EMBL/GenBank/DDBJ databases">
        <title>Genome assembly of Pristionchus species.</title>
        <authorList>
            <person name="Yoshida K."/>
            <person name="Sommer R.J."/>
        </authorList>
    </citation>
    <scope>NUCLEOTIDE SEQUENCE [LARGE SCALE GENOMIC DNA]</scope>
    <source>
        <strain evidence="2">RS5460</strain>
    </source>
</reference>